<dbReference type="EMBL" id="JACCCC010000001">
    <property type="protein sequence ID" value="NYE50862.1"/>
    <property type="molecule type" value="Genomic_DNA"/>
</dbReference>
<evidence type="ECO:0000256" key="1">
    <source>
        <dbReference type="SAM" id="MobiDB-lite"/>
    </source>
</evidence>
<accession>A0A852U5T2</accession>
<protein>
    <submittedName>
        <fullName evidence="2">Uncharacterized protein</fullName>
    </submittedName>
</protein>
<proteinExistence type="predicted"/>
<evidence type="ECO:0000313" key="3">
    <source>
        <dbReference type="Proteomes" id="UP000589036"/>
    </source>
</evidence>
<dbReference type="AlphaFoldDB" id="A0A852U5T2"/>
<comment type="caution">
    <text evidence="2">The sequence shown here is derived from an EMBL/GenBank/DDBJ whole genome shotgun (WGS) entry which is preliminary data.</text>
</comment>
<organism evidence="2 3">
    <name type="scientific">Spinactinospora alkalitolerans</name>
    <dbReference type="NCBI Taxonomy" id="687207"/>
    <lineage>
        <taxon>Bacteria</taxon>
        <taxon>Bacillati</taxon>
        <taxon>Actinomycetota</taxon>
        <taxon>Actinomycetes</taxon>
        <taxon>Streptosporangiales</taxon>
        <taxon>Nocardiopsidaceae</taxon>
        <taxon>Spinactinospora</taxon>
    </lineage>
</organism>
<gene>
    <name evidence="2" type="ORF">HDA32_005982</name>
</gene>
<dbReference type="Proteomes" id="UP000589036">
    <property type="component" value="Unassembled WGS sequence"/>
</dbReference>
<feature type="region of interest" description="Disordered" evidence="1">
    <location>
        <begin position="52"/>
        <end position="74"/>
    </location>
</feature>
<dbReference type="RefSeq" id="WP_179646271.1">
    <property type="nucleotide sequence ID" value="NZ_BAAAYY010000005.1"/>
</dbReference>
<feature type="region of interest" description="Disordered" evidence="1">
    <location>
        <begin position="140"/>
        <end position="160"/>
    </location>
</feature>
<name>A0A852U5T2_9ACTN</name>
<keyword evidence="3" id="KW-1185">Reference proteome</keyword>
<sequence length="160" mass="17335">MNPVRVARGVWIHPGPGEAAETRGGEPVHHLVTTSETPGRGFLLGRVGRRSAAESASGRPRWYGAVPGRTGPDHATMRDAAGWVADDGTLERLNREYPNWRVWRSRDDRGRSAAWVATNRTPGSPWAPTLHGDDAGLLEAQLQDPPPAYGRPLAPLKPGE</sequence>
<reference evidence="2 3" key="1">
    <citation type="submission" date="2020-07" db="EMBL/GenBank/DDBJ databases">
        <title>Sequencing the genomes of 1000 actinobacteria strains.</title>
        <authorList>
            <person name="Klenk H.-P."/>
        </authorList>
    </citation>
    <scope>NUCLEOTIDE SEQUENCE [LARGE SCALE GENOMIC DNA]</scope>
    <source>
        <strain evidence="2 3">CXB654</strain>
    </source>
</reference>
<evidence type="ECO:0000313" key="2">
    <source>
        <dbReference type="EMBL" id="NYE50862.1"/>
    </source>
</evidence>